<dbReference type="PANTHER" id="PTHR48032:SF18">
    <property type="entry name" value="RRM DOMAIN-CONTAINING PROTEIN"/>
    <property type="match status" value="1"/>
</dbReference>
<gene>
    <name evidence="10" type="ORF">GRG538_LOCUS27159</name>
</gene>
<dbReference type="EMBL" id="CAJNYT010004697">
    <property type="protein sequence ID" value="CAF3683104.1"/>
    <property type="molecule type" value="Genomic_DNA"/>
</dbReference>
<evidence type="ECO:0000256" key="4">
    <source>
        <dbReference type="ARBA" id="ARBA00022553"/>
    </source>
</evidence>
<dbReference type="PROSITE" id="PS50102">
    <property type="entry name" value="RRM"/>
    <property type="match status" value="2"/>
</dbReference>
<evidence type="ECO:0000256" key="2">
    <source>
        <dbReference type="ARBA" id="ARBA00006635"/>
    </source>
</evidence>
<evidence type="ECO:0000313" key="10">
    <source>
        <dbReference type="EMBL" id="CAF3683104.1"/>
    </source>
</evidence>
<name>A0A818TGW2_9BILA</name>
<comment type="caution">
    <text evidence="10">The sequence shown here is derived from an EMBL/GenBank/DDBJ whole genome shotgun (WGS) entry which is preliminary data.</text>
</comment>
<evidence type="ECO:0000256" key="6">
    <source>
        <dbReference type="ARBA" id="ARBA00022884"/>
    </source>
</evidence>
<dbReference type="Gene3D" id="3.30.70.330">
    <property type="match status" value="2"/>
</dbReference>
<keyword evidence="6 7" id="KW-0694">RNA-binding</keyword>
<dbReference type="InterPro" id="IPR035979">
    <property type="entry name" value="RBD_domain_sf"/>
</dbReference>
<evidence type="ECO:0000256" key="8">
    <source>
        <dbReference type="SAM" id="MobiDB-lite"/>
    </source>
</evidence>
<reference evidence="10" key="1">
    <citation type="submission" date="2021-02" db="EMBL/GenBank/DDBJ databases">
        <authorList>
            <person name="Nowell W R."/>
        </authorList>
    </citation>
    <scope>NUCLEOTIDE SEQUENCE</scope>
</reference>
<protein>
    <recommendedName>
        <fullName evidence="9">RRM domain-containing protein</fullName>
    </recommendedName>
</protein>
<feature type="compositionally biased region" description="Acidic residues" evidence="8">
    <location>
        <begin position="82"/>
        <end position="95"/>
    </location>
</feature>
<feature type="domain" description="RRM" evidence="9">
    <location>
        <begin position="270"/>
        <end position="355"/>
    </location>
</feature>
<comment type="subcellular location">
    <subcellularLocation>
        <location evidence="1">Cytoplasm</location>
    </subcellularLocation>
</comment>
<accession>A0A818TGW2</accession>
<proteinExistence type="inferred from homology"/>
<dbReference type="GO" id="GO:0003729">
    <property type="term" value="F:mRNA binding"/>
    <property type="evidence" value="ECO:0007669"/>
    <property type="project" value="TreeGrafter"/>
</dbReference>
<organism evidence="10 11">
    <name type="scientific">Rotaria socialis</name>
    <dbReference type="NCBI Taxonomy" id="392032"/>
    <lineage>
        <taxon>Eukaryota</taxon>
        <taxon>Metazoa</taxon>
        <taxon>Spiralia</taxon>
        <taxon>Gnathifera</taxon>
        <taxon>Rotifera</taxon>
        <taxon>Eurotatoria</taxon>
        <taxon>Bdelloidea</taxon>
        <taxon>Philodinida</taxon>
        <taxon>Philodinidae</taxon>
        <taxon>Rotaria</taxon>
    </lineage>
</organism>
<dbReference type="InterPro" id="IPR012677">
    <property type="entry name" value="Nucleotide-bd_a/b_plait_sf"/>
</dbReference>
<dbReference type="SMART" id="SM00360">
    <property type="entry name" value="RRM"/>
    <property type="match status" value="2"/>
</dbReference>
<dbReference type="AlphaFoldDB" id="A0A818TGW2"/>
<dbReference type="FunFam" id="3.30.70.330:FF:000020">
    <property type="entry name" value="RNA-binding protein Musashi homolog 2 isoform X1"/>
    <property type="match status" value="1"/>
</dbReference>
<keyword evidence="3" id="KW-0963">Cytoplasm</keyword>
<feature type="region of interest" description="Disordered" evidence="8">
    <location>
        <begin position="82"/>
        <end position="102"/>
    </location>
</feature>
<dbReference type="GO" id="GO:0005737">
    <property type="term" value="C:cytoplasm"/>
    <property type="evidence" value="ECO:0007669"/>
    <property type="project" value="UniProtKB-SubCell"/>
</dbReference>
<evidence type="ECO:0000313" key="11">
    <source>
        <dbReference type="Proteomes" id="UP000663872"/>
    </source>
</evidence>
<dbReference type="InterPro" id="IPR000504">
    <property type="entry name" value="RRM_dom"/>
</dbReference>
<dbReference type="Proteomes" id="UP000663872">
    <property type="component" value="Unassembled WGS sequence"/>
</dbReference>
<evidence type="ECO:0000256" key="1">
    <source>
        <dbReference type="ARBA" id="ARBA00004496"/>
    </source>
</evidence>
<evidence type="ECO:0000256" key="7">
    <source>
        <dbReference type="PROSITE-ProRule" id="PRU00176"/>
    </source>
</evidence>
<evidence type="ECO:0000256" key="5">
    <source>
        <dbReference type="ARBA" id="ARBA00022737"/>
    </source>
</evidence>
<dbReference type="SUPFAM" id="SSF54928">
    <property type="entry name" value="RNA-binding domain, RBD"/>
    <property type="match status" value="2"/>
</dbReference>
<dbReference type="FunFam" id="3.30.70.330:FF:000025">
    <property type="entry name" value="RNA-binding protein Musashi homolog 2 isoform X1"/>
    <property type="match status" value="1"/>
</dbReference>
<dbReference type="CDD" id="cd12323">
    <property type="entry name" value="RRM2_MSI"/>
    <property type="match status" value="1"/>
</dbReference>
<comment type="similarity">
    <text evidence="2">Belongs to the Musashi family.</text>
</comment>
<evidence type="ECO:0000259" key="9">
    <source>
        <dbReference type="PROSITE" id="PS50102"/>
    </source>
</evidence>
<keyword evidence="5" id="KW-0677">Repeat</keyword>
<dbReference type="GO" id="GO:0006417">
    <property type="term" value="P:regulation of translation"/>
    <property type="evidence" value="ECO:0007669"/>
    <property type="project" value="TreeGrafter"/>
</dbReference>
<dbReference type="Pfam" id="PF00076">
    <property type="entry name" value="RRM_1"/>
    <property type="match status" value="2"/>
</dbReference>
<sequence length="495" mass="55525">MKDCVTPAPPPPPYPYYSPTYTHHQYRSPAWHHALSSPSHHYDLSALSRSPYRYTPTAHYYPSHINGRSPQYQSNSQIQYVEDDEDARSEDGDESDSPKPFDKKMFIGGLSWQTTPENLKNYFTQFGEVLECMIMKDAITKRSRGFGFITFKEPNSVDNVLAKEVHMLDEKQIDPKPAYPRQKHPKRNVQCTCNIHLDSYTIIDYRSMMATYIFLDPNDIVQQQQAMAAVAAATMNNTTNTNNNFFTNNIPNSTALNKSSSSNDMVTRTKKIFVGGLSANTTVEDVKKYFEQYGKVEDAMLMIDKQTARHRGFGFVTWESEDVVDKVCAIHFHEINNKMVECKKAQPKEVMYAQQMAKGKAALQRGAYGDILSAYVYGLNRSIPATYAAPIYPFSPGLQSAQISYIPATVGLQTPTLTPGGEQRYFEYPMTPQGMHTGIGQLGRDSLLQRSGNGIDFFQADPLAAQYLQSTSPSPGLPIATSLLTTPYANGFHGH</sequence>
<dbReference type="PANTHER" id="PTHR48032">
    <property type="entry name" value="RNA-BINDING PROTEIN MUSASHI HOMOLOG RBP6"/>
    <property type="match status" value="1"/>
</dbReference>
<feature type="domain" description="RRM" evidence="9">
    <location>
        <begin position="103"/>
        <end position="185"/>
    </location>
</feature>
<evidence type="ECO:0000256" key="3">
    <source>
        <dbReference type="ARBA" id="ARBA00022490"/>
    </source>
</evidence>
<dbReference type="InterPro" id="IPR034126">
    <property type="entry name" value="MSI_RRM2"/>
</dbReference>
<keyword evidence="4" id="KW-0597">Phosphoprotein</keyword>